<name>A0ABN1M725_9FIRM</name>
<dbReference type="GO" id="GO:0003677">
    <property type="term" value="F:DNA binding"/>
    <property type="evidence" value="ECO:0007669"/>
    <property type="project" value="UniProtKB-KW"/>
</dbReference>
<evidence type="ECO:0000313" key="6">
    <source>
        <dbReference type="Proteomes" id="UP001400965"/>
    </source>
</evidence>
<gene>
    <name evidence="5" type="primary">ssb_2</name>
    <name evidence="5" type="ORF">GCM10008917_20410</name>
</gene>
<dbReference type="InterPro" id="IPR012340">
    <property type="entry name" value="NA-bd_OB-fold"/>
</dbReference>
<dbReference type="InterPro" id="IPR011344">
    <property type="entry name" value="ssDNA-bd"/>
</dbReference>
<dbReference type="PROSITE" id="PS50935">
    <property type="entry name" value="SSB"/>
    <property type="match status" value="1"/>
</dbReference>
<keyword evidence="2" id="KW-0233">DNA recombination</keyword>
<dbReference type="Gene3D" id="2.40.50.140">
    <property type="entry name" value="Nucleic acid-binding proteins"/>
    <property type="match status" value="1"/>
</dbReference>
<dbReference type="RefSeq" id="WP_147547629.1">
    <property type="nucleotide sequence ID" value="NZ_BAAACP010000012.1"/>
</dbReference>
<protein>
    <recommendedName>
        <fullName evidence="2 3">Single-stranded DNA-binding protein</fullName>
        <shortName evidence="2">SSB</shortName>
    </recommendedName>
</protein>
<proteinExistence type="inferred from homology"/>
<sequence>MNQVVLVGRLTKDPELRYIPGTGTAVATFTIAIDRDYAKKDGSRETDFIPVEVMGKSAEFCANYISKGRLVALQGSIRVDNYQTQSGERRTFTKVSARNIQALDSNKNRSDNPYPSQNQGFEPSFEPSFEPTGLDPQGFQAIDDDDIPF</sequence>
<dbReference type="NCBIfam" id="TIGR00621">
    <property type="entry name" value="ssb"/>
    <property type="match status" value="1"/>
</dbReference>
<organism evidence="5 6">
    <name type="scientific">Paraclostridium tenue</name>
    <dbReference type="NCBI Taxonomy" id="1737"/>
    <lineage>
        <taxon>Bacteria</taxon>
        <taxon>Bacillati</taxon>
        <taxon>Bacillota</taxon>
        <taxon>Clostridia</taxon>
        <taxon>Peptostreptococcales</taxon>
        <taxon>Peptostreptococcaceae</taxon>
        <taxon>Paraclostridium</taxon>
    </lineage>
</organism>
<dbReference type="CDD" id="cd04496">
    <property type="entry name" value="SSB_OBF"/>
    <property type="match status" value="1"/>
</dbReference>
<feature type="short sequence motif" description="Important for interaction with partner proteins" evidence="2">
    <location>
        <begin position="144"/>
        <end position="149"/>
    </location>
</feature>
<feature type="compositionally biased region" description="Polar residues" evidence="4">
    <location>
        <begin position="101"/>
        <end position="121"/>
    </location>
</feature>
<keyword evidence="6" id="KW-1185">Reference proteome</keyword>
<accession>A0ABN1M725</accession>
<evidence type="ECO:0000256" key="3">
    <source>
        <dbReference type="PIRNR" id="PIRNR002070"/>
    </source>
</evidence>
<evidence type="ECO:0000256" key="2">
    <source>
        <dbReference type="HAMAP-Rule" id="MF_00984"/>
    </source>
</evidence>
<reference evidence="5 6" key="1">
    <citation type="journal article" date="2019" name="Int. J. Syst. Evol. Microbiol.">
        <title>The Global Catalogue of Microorganisms (GCM) 10K type strain sequencing project: providing services to taxonomists for standard genome sequencing and annotation.</title>
        <authorList>
            <consortium name="The Broad Institute Genomics Platform"/>
            <consortium name="The Broad Institute Genome Sequencing Center for Infectious Disease"/>
            <person name="Wu L."/>
            <person name="Ma J."/>
        </authorList>
    </citation>
    <scope>NUCLEOTIDE SEQUENCE [LARGE SCALE GENOMIC DNA]</scope>
    <source>
        <strain evidence="5 6">JCM 6486</strain>
    </source>
</reference>
<comment type="caution">
    <text evidence="5">The sequence shown here is derived from an EMBL/GenBank/DDBJ whole genome shotgun (WGS) entry which is preliminary data.</text>
</comment>
<evidence type="ECO:0000256" key="4">
    <source>
        <dbReference type="SAM" id="MobiDB-lite"/>
    </source>
</evidence>
<dbReference type="SUPFAM" id="SSF50249">
    <property type="entry name" value="Nucleic acid-binding proteins"/>
    <property type="match status" value="1"/>
</dbReference>
<dbReference type="HAMAP" id="MF_00984">
    <property type="entry name" value="SSB"/>
    <property type="match status" value="1"/>
</dbReference>
<dbReference type="PANTHER" id="PTHR10302">
    <property type="entry name" value="SINGLE-STRANDED DNA-BINDING PROTEIN"/>
    <property type="match status" value="1"/>
</dbReference>
<dbReference type="Proteomes" id="UP001400965">
    <property type="component" value="Unassembled WGS sequence"/>
</dbReference>
<comment type="subunit">
    <text evidence="2">Homotetramer.</text>
</comment>
<dbReference type="EMBL" id="BAAACP010000012">
    <property type="protein sequence ID" value="GAA0864947.1"/>
    <property type="molecule type" value="Genomic_DNA"/>
</dbReference>
<keyword evidence="2" id="KW-0234">DNA repair</keyword>
<dbReference type="PIRSF" id="PIRSF002070">
    <property type="entry name" value="SSB"/>
    <property type="match status" value="1"/>
</dbReference>
<dbReference type="InterPro" id="IPR000424">
    <property type="entry name" value="Primosome_PriB/ssb"/>
</dbReference>
<evidence type="ECO:0000313" key="5">
    <source>
        <dbReference type="EMBL" id="GAA0864947.1"/>
    </source>
</evidence>
<comment type="caution">
    <text evidence="2">Lacks conserved residue(s) required for the propagation of feature annotation.</text>
</comment>
<keyword evidence="1 2" id="KW-0238">DNA-binding</keyword>
<keyword evidence="2" id="KW-0235">DNA replication</keyword>
<comment type="function">
    <text evidence="2">Plays an important role in DNA replication, recombination and repair. Binds to ssDNA and to an array of partner proteins to recruit them to their sites of action during DNA metabolism.</text>
</comment>
<feature type="region of interest" description="Disordered" evidence="4">
    <location>
        <begin position="101"/>
        <end position="149"/>
    </location>
</feature>
<dbReference type="Pfam" id="PF00436">
    <property type="entry name" value="SSB"/>
    <property type="match status" value="1"/>
</dbReference>
<dbReference type="PANTHER" id="PTHR10302:SF27">
    <property type="entry name" value="SINGLE-STRANDED DNA-BINDING PROTEIN"/>
    <property type="match status" value="1"/>
</dbReference>
<keyword evidence="2" id="KW-0227">DNA damage</keyword>
<evidence type="ECO:0000256" key="1">
    <source>
        <dbReference type="ARBA" id="ARBA00023125"/>
    </source>
</evidence>